<protein>
    <submittedName>
        <fullName evidence="3">Rod shape-determining protein</fullName>
    </submittedName>
</protein>
<feature type="region of interest" description="Disordered" evidence="1">
    <location>
        <begin position="322"/>
        <end position="341"/>
    </location>
</feature>
<dbReference type="Gene3D" id="3.30.420.150">
    <property type="entry name" value="Exopolyphosphatase. Domain 2"/>
    <property type="match status" value="1"/>
</dbReference>
<dbReference type="Gene3D" id="3.30.420.40">
    <property type="match status" value="1"/>
</dbReference>
<dbReference type="RefSeq" id="WP_345070747.1">
    <property type="nucleotide sequence ID" value="NZ_BAABDJ010000002.1"/>
</dbReference>
<reference evidence="4" key="1">
    <citation type="journal article" date="2019" name="Int. J. Syst. Evol. Microbiol.">
        <title>The Global Catalogue of Microorganisms (GCM) 10K type strain sequencing project: providing services to taxonomists for standard genome sequencing and annotation.</title>
        <authorList>
            <consortium name="The Broad Institute Genomics Platform"/>
            <consortium name="The Broad Institute Genome Sequencing Center for Infectious Disease"/>
            <person name="Wu L."/>
            <person name="Ma J."/>
        </authorList>
    </citation>
    <scope>NUCLEOTIDE SEQUENCE [LARGE SCALE GENOMIC DNA]</scope>
    <source>
        <strain evidence="4">JCM 17224</strain>
    </source>
</reference>
<dbReference type="PANTHER" id="PTHR30005">
    <property type="entry name" value="EXOPOLYPHOSPHATASE"/>
    <property type="match status" value="1"/>
</dbReference>
<dbReference type="Pfam" id="PF02541">
    <property type="entry name" value="Ppx-GppA"/>
    <property type="match status" value="1"/>
</dbReference>
<gene>
    <name evidence="3" type="ORF">GCM10022408_04870</name>
</gene>
<dbReference type="Proteomes" id="UP001500567">
    <property type="component" value="Unassembled WGS sequence"/>
</dbReference>
<sequence length="341" mass="38581">MASFFYFPFLMEYPLLKLAAIDIGSNAVRCQISAVLHYGDRYRLKRVEYVRYPLRLGEDVFATGTISEKKQDKFIKFLHALKLLMEVHDVAPNHYLICATSAMRTATNGPEVAARIQRELGMTIQVIDGQAEAAYINRVIEHLLEDKKHYLHIDVGGGSTEFNIYHDRHKVASQSFEIGSIRRMQQEESGMQTTGAQNGLWERMQEWVTENGRKYHVTRAIGTGGNINKLYSLAQSSLDKPVTRRRMATVLANLTKMTMDERVNVAMLNPDRADVIIPAGHIYLSAMEWANISQMIVPDIGLKDGMLQTLFETHFEEIRPHADHSGITPVASVPSRSAEME</sequence>
<evidence type="ECO:0000313" key="4">
    <source>
        <dbReference type="Proteomes" id="UP001500567"/>
    </source>
</evidence>
<dbReference type="EMBL" id="BAABDJ010000002">
    <property type="protein sequence ID" value="GAA3997210.1"/>
    <property type="molecule type" value="Genomic_DNA"/>
</dbReference>
<dbReference type="InterPro" id="IPR003695">
    <property type="entry name" value="Ppx_GppA_N"/>
</dbReference>
<dbReference type="InterPro" id="IPR043129">
    <property type="entry name" value="ATPase_NBD"/>
</dbReference>
<proteinExistence type="predicted"/>
<name>A0ABP7RGP2_9BACT</name>
<feature type="domain" description="Ppx/GppA phosphatase N-terminal" evidence="2">
    <location>
        <begin position="53"/>
        <end position="312"/>
    </location>
</feature>
<evidence type="ECO:0000313" key="3">
    <source>
        <dbReference type="EMBL" id="GAA3997210.1"/>
    </source>
</evidence>
<dbReference type="PANTHER" id="PTHR30005:SF0">
    <property type="entry name" value="RETROGRADE REGULATION PROTEIN 2"/>
    <property type="match status" value="1"/>
</dbReference>
<evidence type="ECO:0000259" key="2">
    <source>
        <dbReference type="Pfam" id="PF02541"/>
    </source>
</evidence>
<dbReference type="CDD" id="cd24006">
    <property type="entry name" value="ASKHA_NBD_PPX_GppA"/>
    <property type="match status" value="1"/>
</dbReference>
<organism evidence="3 4">
    <name type="scientific">Hymenobacter fastidiosus</name>
    <dbReference type="NCBI Taxonomy" id="486264"/>
    <lineage>
        <taxon>Bacteria</taxon>
        <taxon>Pseudomonadati</taxon>
        <taxon>Bacteroidota</taxon>
        <taxon>Cytophagia</taxon>
        <taxon>Cytophagales</taxon>
        <taxon>Hymenobacteraceae</taxon>
        <taxon>Hymenobacter</taxon>
    </lineage>
</organism>
<comment type="caution">
    <text evidence="3">The sequence shown here is derived from an EMBL/GenBank/DDBJ whole genome shotgun (WGS) entry which is preliminary data.</text>
</comment>
<accession>A0ABP7RGP2</accession>
<keyword evidence="4" id="KW-1185">Reference proteome</keyword>
<dbReference type="SUPFAM" id="SSF53067">
    <property type="entry name" value="Actin-like ATPase domain"/>
    <property type="match status" value="2"/>
</dbReference>
<evidence type="ECO:0000256" key="1">
    <source>
        <dbReference type="SAM" id="MobiDB-lite"/>
    </source>
</evidence>
<dbReference type="InterPro" id="IPR050273">
    <property type="entry name" value="GppA/Ppx_hydrolase"/>
</dbReference>